<feature type="compositionally biased region" description="Low complexity" evidence="1">
    <location>
        <begin position="87"/>
        <end position="100"/>
    </location>
</feature>
<sequence>MLDSSPVALPPVPRPLKRSSSTASLPTPPRTQRKRRSTRSKASSDESDGDNTADSSDQVVWLNKKRRISDIQEEEEEDFDDEDIFWAGGKSTKAAGSSSKNESASATRRSESPVGSPVPLLFRNKRERAQSTSSLVSPPPSFRKAKHVLAKAPVVRSASPTITSPPRTPKNKVQRSIRDSPNNPFLDTPGGVDDAGDNEDDGASLAERPYEEKPTVTFVYRGVRKTFPNPYYDPVKKGPVSPTPNSLLPPEHIDFSPDLRCPPKILFPKKKHRKGTKVDTSKASALLSDVFADDSENEVSLEVQPTKLFADELKATERSKR</sequence>
<dbReference type="Proteomes" id="UP000219338">
    <property type="component" value="Unassembled WGS sequence"/>
</dbReference>
<protein>
    <submittedName>
        <fullName evidence="2">Uncharacterized protein</fullName>
    </submittedName>
</protein>
<dbReference type="OMA" id="RMRKGIY"/>
<evidence type="ECO:0000256" key="1">
    <source>
        <dbReference type="SAM" id="MobiDB-lite"/>
    </source>
</evidence>
<feature type="region of interest" description="Disordered" evidence="1">
    <location>
        <begin position="230"/>
        <end position="255"/>
    </location>
</feature>
<feature type="compositionally biased region" description="Acidic residues" evidence="1">
    <location>
        <begin position="71"/>
        <end position="84"/>
    </location>
</feature>
<evidence type="ECO:0000313" key="2">
    <source>
        <dbReference type="EMBL" id="SJL00142.1"/>
    </source>
</evidence>
<name>A0A284QUL3_ARMOS</name>
<dbReference type="EMBL" id="FUEG01000002">
    <property type="protein sequence ID" value="SJL00142.1"/>
    <property type="molecule type" value="Genomic_DNA"/>
</dbReference>
<accession>A0A284QUL3</accession>
<evidence type="ECO:0000313" key="3">
    <source>
        <dbReference type="Proteomes" id="UP000219338"/>
    </source>
</evidence>
<reference evidence="3" key="1">
    <citation type="journal article" date="2017" name="Nat. Ecol. Evol.">
        <title>Genome expansion and lineage-specific genetic innovations in the forest pathogenic fungi Armillaria.</title>
        <authorList>
            <person name="Sipos G."/>
            <person name="Prasanna A.N."/>
            <person name="Walter M.C."/>
            <person name="O'Connor E."/>
            <person name="Balint B."/>
            <person name="Krizsan K."/>
            <person name="Kiss B."/>
            <person name="Hess J."/>
            <person name="Varga T."/>
            <person name="Slot J."/>
            <person name="Riley R."/>
            <person name="Boka B."/>
            <person name="Rigling D."/>
            <person name="Barry K."/>
            <person name="Lee J."/>
            <person name="Mihaltcheva S."/>
            <person name="LaButti K."/>
            <person name="Lipzen A."/>
            <person name="Waldron R."/>
            <person name="Moloney N.M."/>
            <person name="Sperisen C."/>
            <person name="Kredics L."/>
            <person name="Vagvoelgyi C."/>
            <person name="Patrignani A."/>
            <person name="Fitzpatrick D."/>
            <person name="Nagy I."/>
            <person name="Doyle S."/>
            <person name="Anderson J.B."/>
            <person name="Grigoriev I.V."/>
            <person name="Gueldener U."/>
            <person name="Muensterkoetter M."/>
            <person name="Nagy L.G."/>
        </authorList>
    </citation>
    <scope>NUCLEOTIDE SEQUENCE [LARGE SCALE GENOMIC DNA]</scope>
    <source>
        <strain evidence="3">C18/9</strain>
    </source>
</reference>
<proteinExistence type="predicted"/>
<feature type="region of interest" description="Disordered" evidence="1">
    <location>
        <begin position="1"/>
        <end position="210"/>
    </location>
</feature>
<dbReference type="AlphaFoldDB" id="A0A284QUL3"/>
<gene>
    <name evidence="2" type="ORF">ARMOST_03454</name>
</gene>
<keyword evidence="3" id="KW-1185">Reference proteome</keyword>
<organism evidence="2 3">
    <name type="scientific">Armillaria ostoyae</name>
    <name type="common">Armillaria root rot fungus</name>
    <dbReference type="NCBI Taxonomy" id="47428"/>
    <lineage>
        <taxon>Eukaryota</taxon>
        <taxon>Fungi</taxon>
        <taxon>Dikarya</taxon>
        <taxon>Basidiomycota</taxon>
        <taxon>Agaricomycotina</taxon>
        <taxon>Agaricomycetes</taxon>
        <taxon>Agaricomycetidae</taxon>
        <taxon>Agaricales</taxon>
        <taxon>Marasmiineae</taxon>
        <taxon>Physalacriaceae</taxon>
        <taxon>Armillaria</taxon>
    </lineage>
</organism>
<dbReference type="OrthoDB" id="3364608at2759"/>
<dbReference type="STRING" id="47428.A0A284QUL3"/>